<dbReference type="InterPro" id="IPR003140">
    <property type="entry name" value="PLipase/COase/thioEstase"/>
</dbReference>
<dbReference type="GO" id="GO:0016787">
    <property type="term" value="F:hydrolase activity"/>
    <property type="evidence" value="ECO:0007669"/>
    <property type="project" value="UniProtKB-KW"/>
</dbReference>
<evidence type="ECO:0000256" key="1">
    <source>
        <dbReference type="ARBA" id="ARBA00006499"/>
    </source>
</evidence>
<dbReference type="PANTHER" id="PTHR10655:SF17">
    <property type="entry name" value="LYSOPHOSPHOLIPASE-LIKE PROTEIN 1"/>
    <property type="match status" value="1"/>
</dbReference>
<dbReference type="EMBL" id="WNLP01000002">
    <property type="protein sequence ID" value="MUH59207.1"/>
    <property type="molecule type" value="Genomic_DNA"/>
</dbReference>
<organism evidence="4 5">
    <name type="scientific">Bifidobacterium canis</name>
    <dbReference type="NCBI Taxonomy" id="2610880"/>
    <lineage>
        <taxon>Bacteria</taxon>
        <taxon>Bacillati</taxon>
        <taxon>Actinomycetota</taxon>
        <taxon>Actinomycetes</taxon>
        <taxon>Bifidobacteriales</taxon>
        <taxon>Bifidobacteriaceae</taxon>
        <taxon>Bifidobacterium</taxon>
    </lineage>
</organism>
<accession>A0A7K1J3J3</accession>
<dbReference type="PANTHER" id="PTHR10655">
    <property type="entry name" value="LYSOPHOSPHOLIPASE-RELATED"/>
    <property type="match status" value="1"/>
</dbReference>
<dbReference type="SUPFAM" id="SSF53474">
    <property type="entry name" value="alpha/beta-Hydrolases"/>
    <property type="match status" value="1"/>
</dbReference>
<dbReference type="Gene3D" id="3.40.50.1820">
    <property type="entry name" value="alpha/beta hydrolase"/>
    <property type="match status" value="1"/>
</dbReference>
<evidence type="ECO:0000313" key="5">
    <source>
        <dbReference type="Proteomes" id="UP000487882"/>
    </source>
</evidence>
<keyword evidence="2" id="KW-0378">Hydrolase</keyword>
<dbReference type="Proteomes" id="UP000487882">
    <property type="component" value="Unassembled WGS sequence"/>
</dbReference>
<dbReference type="RefSeq" id="WP_155588457.1">
    <property type="nucleotide sequence ID" value="NZ_WNLP01000002.1"/>
</dbReference>
<name>A0A7K1J3J3_9BIFI</name>
<reference evidence="4 5" key="1">
    <citation type="submission" date="2019-09" db="EMBL/GenBank/DDBJ databases">
        <title>Bifidobacterium canis sp. nov., isolated from the digestive tract of German Shepherd dog puppy.</title>
        <authorList>
            <person name="Bunesova V."/>
        </authorList>
    </citation>
    <scope>NUCLEOTIDE SEQUENCE [LARGE SCALE GENOMIC DNA]</scope>
    <source>
        <strain evidence="4 5">GSD1FS</strain>
    </source>
</reference>
<evidence type="ECO:0000256" key="2">
    <source>
        <dbReference type="ARBA" id="ARBA00022801"/>
    </source>
</evidence>
<feature type="domain" description="Phospholipase/carboxylesterase/thioesterase" evidence="3">
    <location>
        <begin position="45"/>
        <end position="249"/>
    </location>
</feature>
<sequence>MSDDSRETNDDSAAPLIGRAATVVPGRFGEPVEITQTLPSRGNANAQPNRPLFLCLHGWGSNEADLADMMRYVAPYNDYVALRAPLTLQEPTSSGLFDQPGAYSWFHDSVPVGDDLDYDAFAAANAINDWVLDNVDINRDVVPIGFSQGGALAIELLRVRPQRYRAAISLSGFVAPGNVPGTTPYDDILADLNIPVFYGYGKADTVLPKYTIFETIAWLEEHTWLTEHGYRGLDHSVSLEEFADLRQWLLELDITSGII</sequence>
<gene>
    <name evidence="4" type="ORF">GSD1FS_0524</name>
</gene>
<dbReference type="InterPro" id="IPR029058">
    <property type="entry name" value="AB_hydrolase_fold"/>
</dbReference>
<dbReference type="Pfam" id="PF02230">
    <property type="entry name" value="Abhydrolase_2"/>
    <property type="match status" value="1"/>
</dbReference>
<evidence type="ECO:0000259" key="3">
    <source>
        <dbReference type="Pfam" id="PF02230"/>
    </source>
</evidence>
<keyword evidence="5" id="KW-1185">Reference proteome</keyword>
<comment type="similarity">
    <text evidence="1">Belongs to the AB hydrolase superfamily. AB hydrolase 2 family.</text>
</comment>
<comment type="caution">
    <text evidence="4">The sequence shown here is derived from an EMBL/GenBank/DDBJ whole genome shotgun (WGS) entry which is preliminary data.</text>
</comment>
<proteinExistence type="inferred from homology"/>
<dbReference type="InterPro" id="IPR050565">
    <property type="entry name" value="LYPA1-2/EST-like"/>
</dbReference>
<protein>
    <submittedName>
        <fullName evidence="4">Esterase</fullName>
    </submittedName>
</protein>
<evidence type="ECO:0000313" key="4">
    <source>
        <dbReference type="EMBL" id="MUH59207.1"/>
    </source>
</evidence>
<dbReference type="AlphaFoldDB" id="A0A7K1J3J3"/>